<dbReference type="Pfam" id="PF00080">
    <property type="entry name" value="Sod_Cu"/>
    <property type="match status" value="1"/>
</dbReference>
<dbReference type="GO" id="GO:0005507">
    <property type="term" value="F:copper ion binding"/>
    <property type="evidence" value="ECO:0007669"/>
    <property type="project" value="InterPro"/>
</dbReference>
<keyword evidence="3" id="KW-0472">Membrane</keyword>
<evidence type="ECO:0000313" key="6">
    <source>
        <dbReference type="Proteomes" id="UP000192911"/>
    </source>
</evidence>
<keyword evidence="3" id="KW-0812">Transmembrane</keyword>
<dbReference type="InterPro" id="IPR024134">
    <property type="entry name" value="SOD_Cu/Zn_/chaperone"/>
</dbReference>
<dbReference type="AlphaFoldDB" id="A0A1X7GXR1"/>
<comment type="similarity">
    <text evidence="1">Belongs to the Cu-Zn superoxide dismutase family.</text>
</comment>
<dbReference type="EMBL" id="FXAH01000019">
    <property type="protein sequence ID" value="SMF76403.1"/>
    <property type="molecule type" value="Genomic_DNA"/>
</dbReference>
<proteinExistence type="inferred from homology"/>
<gene>
    <name evidence="5" type="ORF">SAMN06295900_11937</name>
</gene>
<dbReference type="PANTHER" id="PTHR10003">
    <property type="entry name" value="SUPEROXIDE DISMUTASE CU-ZN -RELATED"/>
    <property type="match status" value="1"/>
</dbReference>
<dbReference type="STRING" id="28094.SAMN06295900_11937"/>
<dbReference type="GO" id="GO:0006801">
    <property type="term" value="P:superoxide metabolic process"/>
    <property type="evidence" value="ECO:0007669"/>
    <property type="project" value="InterPro"/>
</dbReference>
<feature type="region of interest" description="Disordered" evidence="2">
    <location>
        <begin position="1"/>
        <end position="23"/>
    </location>
</feature>
<dbReference type="Proteomes" id="UP000192911">
    <property type="component" value="Unassembled WGS sequence"/>
</dbReference>
<dbReference type="InterPro" id="IPR001424">
    <property type="entry name" value="SOD_Cu_Zn_dom"/>
</dbReference>
<organism evidence="5 6">
    <name type="scientific">Trinickia caryophylli</name>
    <name type="common">Paraburkholderia caryophylli</name>
    <dbReference type="NCBI Taxonomy" id="28094"/>
    <lineage>
        <taxon>Bacteria</taxon>
        <taxon>Pseudomonadati</taxon>
        <taxon>Pseudomonadota</taxon>
        <taxon>Betaproteobacteria</taxon>
        <taxon>Burkholderiales</taxon>
        <taxon>Burkholderiaceae</taxon>
        <taxon>Trinickia</taxon>
    </lineage>
</organism>
<dbReference type="Gene3D" id="2.60.40.200">
    <property type="entry name" value="Superoxide dismutase, copper/zinc binding domain"/>
    <property type="match status" value="1"/>
</dbReference>
<keyword evidence="6" id="KW-1185">Reference proteome</keyword>
<evidence type="ECO:0000313" key="5">
    <source>
        <dbReference type="EMBL" id="SMF76403.1"/>
    </source>
</evidence>
<name>A0A1X7GXR1_TRICW</name>
<keyword evidence="3" id="KW-1133">Transmembrane helix</keyword>
<dbReference type="PRINTS" id="PR00068">
    <property type="entry name" value="CUZNDISMTASE"/>
</dbReference>
<evidence type="ECO:0000256" key="1">
    <source>
        <dbReference type="ARBA" id="ARBA00010457"/>
    </source>
</evidence>
<dbReference type="SUPFAM" id="SSF49329">
    <property type="entry name" value="Cu,Zn superoxide dismutase-like"/>
    <property type="match status" value="1"/>
</dbReference>
<protein>
    <submittedName>
        <fullName evidence="5">Superoxide dismutase, Cu-Zn family</fullName>
    </submittedName>
</protein>
<reference evidence="6" key="1">
    <citation type="submission" date="2017-04" db="EMBL/GenBank/DDBJ databases">
        <authorList>
            <person name="Varghese N."/>
            <person name="Submissions S."/>
        </authorList>
    </citation>
    <scope>NUCLEOTIDE SEQUENCE [LARGE SCALE GENOMIC DNA]</scope>
    <source>
        <strain evidence="6">Ballard 720</strain>
    </source>
</reference>
<feature type="transmembrane region" description="Helical" evidence="3">
    <location>
        <begin position="31"/>
        <end position="57"/>
    </location>
</feature>
<dbReference type="InterPro" id="IPR036423">
    <property type="entry name" value="SOD-like_Cu/Zn_dom_sf"/>
</dbReference>
<sequence>MSPSLESGTGGIHRGGRHEDRMRERTDGRCLQALGVLACVGLVGLTGATLGGCAAFLGPHEKRATAQLLPTVANTARGSVTFIERSDGVQVTYNLIGLPPMSDHALQVHERGDCNAADGSSAGAVFAPGASRRRGGGRLEGDLGNIHADATGVATGFIVAPDVSLDGVRSVAGRSVVIHREPGDPAFPDHGVGAALACGTIRAQ</sequence>
<evidence type="ECO:0000259" key="4">
    <source>
        <dbReference type="Pfam" id="PF00080"/>
    </source>
</evidence>
<accession>A0A1X7GXR1</accession>
<evidence type="ECO:0000256" key="3">
    <source>
        <dbReference type="SAM" id="Phobius"/>
    </source>
</evidence>
<evidence type="ECO:0000256" key="2">
    <source>
        <dbReference type="SAM" id="MobiDB-lite"/>
    </source>
</evidence>
<feature type="domain" description="Superoxide dismutase copper/zinc binding" evidence="4">
    <location>
        <begin position="77"/>
        <end position="201"/>
    </location>
</feature>